<evidence type="ECO:0000313" key="2">
    <source>
        <dbReference type="EMBL" id="SFM21546.1"/>
    </source>
</evidence>
<dbReference type="Pfam" id="PF05272">
    <property type="entry name" value="VapE-like_dom"/>
    <property type="match status" value="1"/>
</dbReference>
<dbReference type="Proteomes" id="UP000199144">
    <property type="component" value="Unassembled WGS sequence"/>
</dbReference>
<dbReference type="PANTHER" id="PTHR34985">
    <property type="entry name" value="SLR0554 PROTEIN"/>
    <property type="match status" value="1"/>
</dbReference>
<feature type="domain" description="Virulence-associated protein E-like" evidence="1">
    <location>
        <begin position="465"/>
        <end position="685"/>
    </location>
</feature>
<name>A0A1I4P1M4_9RHOB</name>
<dbReference type="PANTHER" id="PTHR34985:SF1">
    <property type="entry name" value="SLR0554 PROTEIN"/>
    <property type="match status" value="1"/>
</dbReference>
<accession>A0A1I4P1M4</accession>
<organism evidence="2 3">
    <name type="scientific">Shimia aestuarii</name>
    <dbReference type="NCBI Taxonomy" id="254406"/>
    <lineage>
        <taxon>Bacteria</taxon>
        <taxon>Pseudomonadati</taxon>
        <taxon>Pseudomonadota</taxon>
        <taxon>Alphaproteobacteria</taxon>
        <taxon>Rhodobacterales</taxon>
        <taxon>Roseobacteraceae</taxon>
    </lineage>
</organism>
<reference evidence="2 3" key="1">
    <citation type="submission" date="2016-10" db="EMBL/GenBank/DDBJ databases">
        <authorList>
            <person name="de Groot N.N."/>
        </authorList>
    </citation>
    <scope>NUCLEOTIDE SEQUENCE [LARGE SCALE GENOMIC DNA]</scope>
    <source>
        <strain evidence="2 3">DSM 15283</strain>
    </source>
</reference>
<proteinExistence type="predicted"/>
<gene>
    <name evidence="2" type="ORF">SAMN04488042_10536</name>
</gene>
<protein>
    <submittedName>
        <fullName evidence="2">Predicted P-loop ATPase and inactivated derivatives</fullName>
    </submittedName>
</protein>
<keyword evidence="3" id="KW-1185">Reference proteome</keyword>
<evidence type="ECO:0000313" key="3">
    <source>
        <dbReference type="Proteomes" id="UP000199144"/>
    </source>
</evidence>
<dbReference type="InterPro" id="IPR007936">
    <property type="entry name" value="VapE-like_dom"/>
</dbReference>
<dbReference type="EMBL" id="FOTQ01000005">
    <property type="protein sequence ID" value="SFM21546.1"/>
    <property type="molecule type" value="Genomic_DNA"/>
</dbReference>
<sequence>MCSGLGQYDSRADLLSNGTPNNSPMKGLAYDTITGAQIVDMVVNPPSVDKASARWVIPSSIHSKDARTHHHQNTHGVFWMIPFDFDVDPPSLERARDAILSIFPGAYLVQFTSSSATMEKPKSRAFVYLAHPIIGADYGDTIDAVYDILDEDHGIKADRALRRTAQLIYLPNRGAFYQHQITNGHAVVLTDDHPVIVRREANRAEAAEARRKADAIHEQKRAELERRRAAGETLPIDDWNAQHRLEDVLERYGYEQGRMGRWKAPHSESGSFALYTSEDGRWTYFGASMAGVGMAGKGCQHGDAFDLFLHHEHNGDRNAALRSLDTPEAAFTRTLNGAFAAGMPEKATMPPGVVSIPEGEWVDLVLDDKGLPVANSANVAAYIRNEAIWNECFAYDAFNERPVVLHPMPGDNNKKVPRFLEDHDYISTFHWFQRYVFPRIAKGNVIDAVDIVCRKNTFEPVQDYLRALHWDGVSRIDNWLFTYAGVDKSTDDAMMTYLTQIARKWLISAVARAMDPGCQVDHALVLEGAQGKGKSSLFRALCPTEDWFGDALPDFHHKDASEYMAGKWIIEMSELTNVLKSEVEDMRRFLTRRVEQFRPSYGRNEVTRPRRAVFCGSTNRGDYLKDAEGERRLWIARSINSMDVAGLKRDRDQIWAEAYAAYVAKERWHLMPEVEAYARTIQQQRVPIDEWKHELSLFLSDKFEVTVKMCCHALGLLEHGKRNSKVEKEVGAELRNLGWVYADRQYTREPYKGQLVFVRQSL</sequence>
<evidence type="ECO:0000259" key="1">
    <source>
        <dbReference type="Pfam" id="PF05272"/>
    </source>
</evidence>
<dbReference type="AlphaFoldDB" id="A0A1I4P1M4"/>